<proteinExistence type="predicted"/>
<dbReference type="AlphaFoldDB" id="A0AAD7GWW4"/>
<name>A0AAD7GWW4_MYCRO</name>
<protein>
    <recommendedName>
        <fullName evidence="1">Reverse transcriptase zinc-binding domain-containing protein</fullName>
    </recommendedName>
</protein>
<dbReference type="EMBL" id="JARKIE010000006">
    <property type="protein sequence ID" value="KAJ7706968.1"/>
    <property type="molecule type" value="Genomic_DNA"/>
</dbReference>
<sequence length="317" mass="35005">MQLFSDSSLIDGFIGAVAVLCVDGVVKWSKGVRLGTAKRYGVHKAEGMGEVLAMECLCEEEDKVIEGILPLGIDNRAAIATTASGKPGPGHYIWDIFHRRHRKARNTHPDFRLHINWTPGHVDIPGNEAADMAAKCAAQTGNFGGPLAVLTRLPFGKSALAQAHLRLLKKTATKEFMRSQCFARIKAIDPVLPSNKFRKLTAPLPRKHSSVLFQLCSQHVPLAKHLYCLNKSPSPTCPCCGSANETVDHFLHFCPTHQAARSRLYTTGRLARYTKHLLNTLSLLPTLFAYIQESGRFHAIYGDFKKIELPDNANSTR</sequence>
<evidence type="ECO:0000313" key="3">
    <source>
        <dbReference type="Proteomes" id="UP001221757"/>
    </source>
</evidence>
<organism evidence="2 3">
    <name type="scientific">Mycena rosella</name>
    <name type="common">Pink bonnet</name>
    <name type="synonym">Agaricus rosellus</name>
    <dbReference type="NCBI Taxonomy" id="1033263"/>
    <lineage>
        <taxon>Eukaryota</taxon>
        <taxon>Fungi</taxon>
        <taxon>Dikarya</taxon>
        <taxon>Basidiomycota</taxon>
        <taxon>Agaricomycotina</taxon>
        <taxon>Agaricomycetes</taxon>
        <taxon>Agaricomycetidae</taxon>
        <taxon>Agaricales</taxon>
        <taxon>Marasmiineae</taxon>
        <taxon>Mycenaceae</taxon>
        <taxon>Mycena</taxon>
    </lineage>
</organism>
<dbReference type="InterPro" id="IPR012337">
    <property type="entry name" value="RNaseH-like_sf"/>
</dbReference>
<feature type="domain" description="Reverse transcriptase zinc-binding" evidence="1">
    <location>
        <begin position="202"/>
        <end position="258"/>
    </location>
</feature>
<dbReference type="SUPFAM" id="SSF53098">
    <property type="entry name" value="Ribonuclease H-like"/>
    <property type="match status" value="1"/>
</dbReference>
<dbReference type="Pfam" id="PF13966">
    <property type="entry name" value="zf-RVT"/>
    <property type="match status" value="1"/>
</dbReference>
<dbReference type="InterPro" id="IPR036397">
    <property type="entry name" value="RNaseH_sf"/>
</dbReference>
<dbReference type="Proteomes" id="UP001221757">
    <property type="component" value="Unassembled WGS sequence"/>
</dbReference>
<gene>
    <name evidence="2" type="ORF">B0H17DRAFT_918546</name>
</gene>
<keyword evidence="3" id="KW-1185">Reference proteome</keyword>
<dbReference type="CDD" id="cd09276">
    <property type="entry name" value="Rnase_HI_RT_non_LTR"/>
    <property type="match status" value="1"/>
</dbReference>
<evidence type="ECO:0000259" key="1">
    <source>
        <dbReference type="Pfam" id="PF13966"/>
    </source>
</evidence>
<evidence type="ECO:0000313" key="2">
    <source>
        <dbReference type="EMBL" id="KAJ7706968.1"/>
    </source>
</evidence>
<dbReference type="GO" id="GO:0003676">
    <property type="term" value="F:nucleic acid binding"/>
    <property type="evidence" value="ECO:0007669"/>
    <property type="project" value="InterPro"/>
</dbReference>
<reference evidence="2" key="1">
    <citation type="submission" date="2023-03" db="EMBL/GenBank/DDBJ databases">
        <title>Massive genome expansion in bonnet fungi (Mycena s.s.) driven by repeated elements and novel gene families across ecological guilds.</title>
        <authorList>
            <consortium name="Lawrence Berkeley National Laboratory"/>
            <person name="Harder C.B."/>
            <person name="Miyauchi S."/>
            <person name="Viragh M."/>
            <person name="Kuo A."/>
            <person name="Thoen E."/>
            <person name="Andreopoulos B."/>
            <person name="Lu D."/>
            <person name="Skrede I."/>
            <person name="Drula E."/>
            <person name="Henrissat B."/>
            <person name="Morin E."/>
            <person name="Kohler A."/>
            <person name="Barry K."/>
            <person name="LaButti K."/>
            <person name="Morin E."/>
            <person name="Salamov A."/>
            <person name="Lipzen A."/>
            <person name="Mereny Z."/>
            <person name="Hegedus B."/>
            <person name="Baldrian P."/>
            <person name="Stursova M."/>
            <person name="Weitz H."/>
            <person name="Taylor A."/>
            <person name="Grigoriev I.V."/>
            <person name="Nagy L.G."/>
            <person name="Martin F."/>
            <person name="Kauserud H."/>
        </authorList>
    </citation>
    <scope>NUCLEOTIDE SEQUENCE</scope>
    <source>
        <strain evidence="2">CBHHK067</strain>
    </source>
</reference>
<dbReference type="Gene3D" id="3.30.420.10">
    <property type="entry name" value="Ribonuclease H-like superfamily/Ribonuclease H"/>
    <property type="match status" value="1"/>
</dbReference>
<accession>A0AAD7GWW4</accession>
<comment type="caution">
    <text evidence="2">The sequence shown here is derived from an EMBL/GenBank/DDBJ whole genome shotgun (WGS) entry which is preliminary data.</text>
</comment>
<dbReference type="InterPro" id="IPR026960">
    <property type="entry name" value="RVT-Znf"/>
</dbReference>